<dbReference type="GO" id="GO:0051045">
    <property type="term" value="P:negative regulation of membrane protein ectodomain proteolysis"/>
    <property type="evidence" value="ECO:0007669"/>
    <property type="project" value="TreeGrafter"/>
</dbReference>
<dbReference type="Gene3D" id="2.40.50.120">
    <property type="match status" value="1"/>
</dbReference>
<feature type="disulfide bond" evidence="7">
    <location>
        <begin position="29"/>
        <end position="89"/>
    </location>
</feature>
<dbReference type="InterPro" id="IPR008993">
    <property type="entry name" value="TIMP-like_OB-fold"/>
</dbReference>
<evidence type="ECO:0000256" key="8">
    <source>
        <dbReference type="SAM" id="SignalP"/>
    </source>
</evidence>
<dbReference type="InterPro" id="IPR001134">
    <property type="entry name" value="Netrin_domain"/>
</dbReference>
<keyword evidence="11" id="KW-1185">Reference proteome</keyword>
<dbReference type="GO" id="GO:0031012">
    <property type="term" value="C:extracellular matrix"/>
    <property type="evidence" value="ECO:0007669"/>
    <property type="project" value="TreeGrafter"/>
</dbReference>
<dbReference type="InterPro" id="IPR001820">
    <property type="entry name" value="TIMP"/>
</dbReference>
<dbReference type="AlphaFoldDB" id="A0AA88TN10"/>
<dbReference type="SMART" id="SM00206">
    <property type="entry name" value="NTR"/>
    <property type="match status" value="1"/>
</dbReference>
<feature type="signal peptide" evidence="8">
    <location>
        <begin position="1"/>
        <end position="28"/>
    </location>
</feature>
<accession>A0AA88TN10</accession>
<dbReference type="GO" id="GO:0005615">
    <property type="term" value="C:extracellular space"/>
    <property type="evidence" value="ECO:0007669"/>
    <property type="project" value="TreeGrafter"/>
</dbReference>
<dbReference type="Pfam" id="PF00965">
    <property type="entry name" value="TIMP"/>
    <property type="match status" value="1"/>
</dbReference>
<sequence length="132" mass="14289">MGVPLSAAVTLGLLFFLSVGLNEQVAEGCRCVQRQPQQQYCDSNTVIRANITGKVTQSGLTTYSVNIIKTFKNADEKPIQFIHSYQNSCGINLANGEYLLGGNGKNGVMVVGLCSLVARWDSLSSFPVSKWL</sequence>
<evidence type="ECO:0000313" key="11">
    <source>
        <dbReference type="Proteomes" id="UP001187343"/>
    </source>
</evidence>
<feature type="domain" description="NTR" evidence="9">
    <location>
        <begin position="29"/>
        <end position="132"/>
    </location>
</feature>
<keyword evidence="6" id="KW-0479">Metal-binding</keyword>
<dbReference type="GO" id="GO:0009725">
    <property type="term" value="P:response to hormone"/>
    <property type="evidence" value="ECO:0007669"/>
    <property type="project" value="TreeGrafter"/>
</dbReference>
<keyword evidence="8" id="KW-0732">Signal</keyword>
<dbReference type="GO" id="GO:0008191">
    <property type="term" value="F:metalloendopeptidase inhibitor activity"/>
    <property type="evidence" value="ECO:0007669"/>
    <property type="project" value="InterPro"/>
</dbReference>
<gene>
    <name evidence="10" type="ORF">Q8A67_021711</name>
</gene>
<evidence type="ECO:0000259" key="9">
    <source>
        <dbReference type="PROSITE" id="PS50189"/>
    </source>
</evidence>
<comment type="caution">
    <text evidence="10">The sequence shown here is derived from an EMBL/GenBank/DDBJ whole genome shotgun (WGS) entry which is preliminary data.</text>
</comment>
<comment type="subcellular location">
    <subcellularLocation>
        <location evidence="1">Secreted</location>
    </subcellularLocation>
</comment>
<name>A0AA88TN10_9TELE</name>
<dbReference type="PANTHER" id="PTHR11844">
    <property type="entry name" value="METALLOPROTEASE INHIBITOR"/>
    <property type="match status" value="1"/>
</dbReference>
<dbReference type="GO" id="GO:0046872">
    <property type="term" value="F:metal ion binding"/>
    <property type="evidence" value="ECO:0007669"/>
    <property type="project" value="UniProtKB-KW"/>
</dbReference>
<dbReference type="Proteomes" id="UP001187343">
    <property type="component" value="Unassembled WGS sequence"/>
</dbReference>
<reference evidence="10" key="1">
    <citation type="submission" date="2023-08" db="EMBL/GenBank/DDBJ databases">
        <title>Chromosome-level Genome Assembly of mud carp (Cirrhinus molitorella).</title>
        <authorList>
            <person name="Liu H."/>
        </authorList>
    </citation>
    <scope>NUCLEOTIDE SEQUENCE</scope>
    <source>
        <strain evidence="10">Prfri</strain>
        <tissue evidence="10">Muscle</tissue>
    </source>
</reference>
<evidence type="ECO:0000256" key="2">
    <source>
        <dbReference type="ARBA" id="ARBA00013515"/>
    </source>
</evidence>
<keyword evidence="3" id="KW-0964">Secreted</keyword>
<dbReference type="SUPFAM" id="SSF50242">
    <property type="entry name" value="TIMP-like"/>
    <property type="match status" value="1"/>
</dbReference>
<proteinExistence type="predicted"/>
<evidence type="ECO:0000256" key="6">
    <source>
        <dbReference type="PIRSR" id="PIRSR601820-1"/>
    </source>
</evidence>
<dbReference type="PANTHER" id="PTHR11844:SF26">
    <property type="entry name" value="METALLOPROTEINASE INHIBITOR 4"/>
    <property type="match status" value="1"/>
</dbReference>
<keyword evidence="4 7" id="KW-1015">Disulfide bond</keyword>
<evidence type="ECO:0000256" key="5">
    <source>
        <dbReference type="ARBA" id="ARBA00030105"/>
    </source>
</evidence>
<evidence type="ECO:0000313" key="10">
    <source>
        <dbReference type="EMBL" id="KAK2874558.1"/>
    </source>
</evidence>
<keyword evidence="6" id="KW-0862">Zinc</keyword>
<protein>
    <recommendedName>
        <fullName evidence="2">Metalloproteinase inhibitor 4</fullName>
    </recommendedName>
    <alternativeName>
        <fullName evidence="5">Tissue inhibitor of metalloproteinases 4</fullName>
    </alternativeName>
</protein>
<feature type="disulfide bond" evidence="7">
    <location>
        <begin position="31"/>
        <end position="114"/>
    </location>
</feature>
<evidence type="ECO:0000256" key="7">
    <source>
        <dbReference type="PIRSR" id="PIRSR601820-3"/>
    </source>
</evidence>
<organism evidence="10 11">
    <name type="scientific">Cirrhinus molitorella</name>
    <name type="common">mud carp</name>
    <dbReference type="NCBI Taxonomy" id="172907"/>
    <lineage>
        <taxon>Eukaryota</taxon>
        <taxon>Metazoa</taxon>
        <taxon>Chordata</taxon>
        <taxon>Craniata</taxon>
        <taxon>Vertebrata</taxon>
        <taxon>Euteleostomi</taxon>
        <taxon>Actinopterygii</taxon>
        <taxon>Neopterygii</taxon>
        <taxon>Teleostei</taxon>
        <taxon>Ostariophysi</taxon>
        <taxon>Cypriniformes</taxon>
        <taxon>Cyprinidae</taxon>
        <taxon>Labeoninae</taxon>
        <taxon>Labeonini</taxon>
        <taxon>Cirrhinus</taxon>
    </lineage>
</organism>
<dbReference type="GO" id="GO:0034097">
    <property type="term" value="P:response to cytokine"/>
    <property type="evidence" value="ECO:0007669"/>
    <property type="project" value="TreeGrafter"/>
</dbReference>
<dbReference type="EMBL" id="JAUYZG010000021">
    <property type="protein sequence ID" value="KAK2874558.1"/>
    <property type="molecule type" value="Genomic_DNA"/>
</dbReference>
<evidence type="ECO:0000256" key="4">
    <source>
        <dbReference type="ARBA" id="ARBA00023157"/>
    </source>
</evidence>
<feature type="binding site" evidence="6">
    <location>
        <position position="29"/>
    </location>
    <ligand>
        <name>Zn(2+)</name>
        <dbReference type="ChEBI" id="CHEBI:29105"/>
        <note>ligand shared with metalloproteinase partner</note>
    </ligand>
</feature>
<dbReference type="GO" id="GO:0002020">
    <property type="term" value="F:protease binding"/>
    <property type="evidence" value="ECO:0007669"/>
    <property type="project" value="TreeGrafter"/>
</dbReference>
<dbReference type="PROSITE" id="PS50189">
    <property type="entry name" value="NTR"/>
    <property type="match status" value="1"/>
</dbReference>
<evidence type="ECO:0000256" key="3">
    <source>
        <dbReference type="ARBA" id="ARBA00022525"/>
    </source>
</evidence>
<feature type="chain" id="PRO_5041741322" description="Metalloproteinase inhibitor 4" evidence="8">
    <location>
        <begin position="29"/>
        <end position="132"/>
    </location>
</feature>
<evidence type="ECO:0000256" key="1">
    <source>
        <dbReference type="ARBA" id="ARBA00004613"/>
    </source>
</evidence>